<dbReference type="WBParaSite" id="jg9051">
    <property type="protein sequence ID" value="jg9051"/>
    <property type="gene ID" value="jg9051"/>
</dbReference>
<dbReference type="AlphaFoldDB" id="A0A915EPL8"/>
<dbReference type="InterPro" id="IPR052501">
    <property type="entry name" value="Alpha-1-2_FucT"/>
</dbReference>
<accession>A0A915EPL8</accession>
<evidence type="ECO:0000313" key="2">
    <source>
        <dbReference type="WBParaSite" id="jg9051"/>
    </source>
</evidence>
<organism evidence="1 2">
    <name type="scientific">Ditylenchus dipsaci</name>
    <dbReference type="NCBI Taxonomy" id="166011"/>
    <lineage>
        <taxon>Eukaryota</taxon>
        <taxon>Metazoa</taxon>
        <taxon>Ecdysozoa</taxon>
        <taxon>Nematoda</taxon>
        <taxon>Chromadorea</taxon>
        <taxon>Rhabditida</taxon>
        <taxon>Tylenchina</taxon>
        <taxon>Tylenchomorpha</taxon>
        <taxon>Sphaerularioidea</taxon>
        <taxon>Anguinidae</taxon>
        <taxon>Anguininae</taxon>
        <taxon>Ditylenchus</taxon>
    </lineage>
</organism>
<proteinExistence type="predicted"/>
<keyword evidence="1" id="KW-1185">Reference proteome</keyword>
<evidence type="ECO:0000313" key="1">
    <source>
        <dbReference type="Proteomes" id="UP000887574"/>
    </source>
</evidence>
<sequence length="435" mass="49866">MIGSDKKYNMQIKYDMKITNAVYIPKPMSRGEDMCFASTYCDSILLTVPSSTFGWWIAYLMDRKPATPEKEANATLKLMAADNQKRIFLWKFIEYTKWTDPVSTQSKYALKSRRPRIQSKTVKPHSFITNAMEMAAITSPNTALFILYRYAAVFPTLKDMSLKNTTINEVWEDELPSLVESVGQHDTHYWRDNFTEDVVPPSNLFAIHVRQGCHPCASTQEKDTQKTTILETDLEKTSGPELEVLTCNWSNLHDYLYFAMFQCAECYLNAQKYYSTLDELEIHLAIDHYKLIIYECFCVPMLSSTESTLVDHYRYTHSITSAMKINYTLDPSTIEIRHEIHAVLVKVLLLVSLSFSLASIQQLDQSSLPWLNAIPIYFLIVVRPINKELVVSQMLVPSHVAAVGDVAHRKNFKLLFAKKYAKNQKPINAATICKA</sequence>
<reference evidence="2" key="1">
    <citation type="submission" date="2022-11" db="UniProtKB">
        <authorList>
            <consortium name="WormBaseParasite"/>
        </authorList>
    </citation>
    <scope>IDENTIFICATION</scope>
</reference>
<dbReference type="PANTHER" id="PTHR22898:SF3">
    <property type="entry name" value="ALPHA-1,2-FUCOSYLTRANSFERASE-RELATED"/>
    <property type="match status" value="1"/>
</dbReference>
<protein>
    <submittedName>
        <fullName evidence="2">C2H2-type domain-containing protein</fullName>
    </submittedName>
</protein>
<dbReference type="PANTHER" id="PTHR22898">
    <property type="entry name" value="UNCHARACTERIZED GLYCOSOL TRANSFERASE-RELATED"/>
    <property type="match status" value="1"/>
</dbReference>
<dbReference type="Proteomes" id="UP000887574">
    <property type="component" value="Unplaced"/>
</dbReference>
<name>A0A915EPL8_9BILA</name>